<name>A0A6N3HTW9_9ENTR</name>
<dbReference type="InterPro" id="IPR047057">
    <property type="entry name" value="MerR_fam"/>
</dbReference>
<dbReference type="PROSITE" id="PS00552">
    <property type="entry name" value="HTH_MERR_1"/>
    <property type="match status" value="1"/>
</dbReference>
<dbReference type="OrthoDB" id="9800334at2"/>
<dbReference type="PROSITE" id="PS50937">
    <property type="entry name" value="HTH_MERR_2"/>
    <property type="match status" value="1"/>
</dbReference>
<dbReference type="AlphaFoldDB" id="A0A6N3HTW9"/>
<dbReference type="GO" id="GO:0003677">
    <property type="term" value="F:DNA binding"/>
    <property type="evidence" value="ECO:0007669"/>
    <property type="project" value="UniProtKB-KW"/>
</dbReference>
<keyword evidence="1" id="KW-0805">Transcription regulation</keyword>
<keyword evidence="3" id="KW-0804">Transcription</keyword>
<feature type="domain" description="HTH merR-type" evidence="4">
    <location>
        <begin position="1"/>
        <end position="71"/>
    </location>
</feature>
<dbReference type="SMART" id="SM00422">
    <property type="entry name" value="HTH_MERR"/>
    <property type="match status" value="1"/>
</dbReference>
<evidence type="ECO:0000256" key="3">
    <source>
        <dbReference type="ARBA" id="ARBA00023163"/>
    </source>
</evidence>
<dbReference type="Gene3D" id="1.10.1660.10">
    <property type="match status" value="1"/>
</dbReference>
<keyword evidence="2" id="KW-0238">DNA-binding</keyword>
<proteinExistence type="predicted"/>
<dbReference type="InterPro" id="IPR000551">
    <property type="entry name" value="MerR-type_HTH_dom"/>
</dbReference>
<reference evidence="5" key="1">
    <citation type="submission" date="2019-11" db="EMBL/GenBank/DDBJ databases">
        <authorList>
            <person name="Feng L."/>
        </authorList>
    </citation>
    <scope>NUCLEOTIDE SEQUENCE</scope>
    <source>
        <strain evidence="5">EMassiliensisLFYP7</strain>
    </source>
</reference>
<dbReference type="InterPro" id="IPR053987">
    <property type="entry name" value="MlrA-like_C"/>
</dbReference>
<evidence type="ECO:0000256" key="1">
    <source>
        <dbReference type="ARBA" id="ARBA00023015"/>
    </source>
</evidence>
<organism evidence="5">
    <name type="scientific">Phytobacter massiliensis</name>
    <dbReference type="NCBI Taxonomy" id="1485952"/>
    <lineage>
        <taxon>Bacteria</taxon>
        <taxon>Pseudomonadati</taxon>
        <taxon>Pseudomonadota</taxon>
        <taxon>Gammaproteobacteria</taxon>
        <taxon>Enterobacterales</taxon>
        <taxon>Enterobacteriaceae</taxon>
        <taxon>Phytobacter</taxon>
    </lineage>
</organism>
<evidence type="ECO:0000256" key="2">
    <source>
        <dbReference type="ARBA" id="ARBA00023125"/>
    </source>
</evidence>
<sequence>MSYSIGEFARLCGITATTLRAWQRRYGLLKPMRTDGGHRLYSDEDVKQALTILDWVKKGVPVSQVKALLERPHAARNNNWASLEEMMLSRLQQGRIAALRQMVYDAGREYPRDALVVNVLRPLRSKVSANVPAMLTLREALDGVIIAYTSFCLEGDRKAPGDNMILCGWQLTDPTEIWLEALRRTGGGHRIEVLPQSPETLAPELFADYHWLVVTGNKLTAARQKQIALWREQVVSLEVVSLST</sequence>
<evidence type="ECO:0000259" key="4">
    <source>
        <dbReference type="PROSITE" id="PS50937"/>
    </source>
</evidence>
<accession>A0A6N3HTW9</accession>
<dbReference type="InterPro" id="IPR053988">
    <property type="entry name" value="MlrA-like_helical"/>
</dbReference>
<dbReference type="CDD" id="cd01104">
    <property type="entry name" value="HTH_MlrA-CarA"/>
    <property type="match status" value="1"/>
</dbReference>
<dbReference type="GO" id="GO:0003700">
    <property type="term" value="F:DNA-binding transcription factor activity"/>
    <property type="evidence" value="ECO:0007669"/>
    <property type="project" value="InterPro"/>
</dbReference>
<dbReference type="PANTHER" id="PTHR30204:SF67">
    <property type="entry name" value="HTH-TYPE TRANSCRIPTIONAL REGULATOR MLRA-RELATED"/>
    <property type="match status" value="1"/>
</dbReference>
<protein>
    <submittedName>
        <fullName evidence="5">HTH-type transcriptional repressor YcgE</fullName>
    </submittedName>
</protein>
<dbReference type="SUPFAM" id="SSF46955">
    <property type="entry name" value="Putative DNA-binding domain"/>
    <property type="match status" value="1"/>
</dbReference>
<dbReference type="EMBL" id="CACRTZ010000037">
    <property type="protein sequence ID" value="VYU80524.1"/>
    <property type="molecule type" value="Genomic_DNA"/>
</dbReference>
<dbReference type="Pfam" id="PF22270">
    <property type="entry name" value="MlrA_helical"/>
    <property type="match status" value="1"/>
</dbReference>
<evidence type="ECO:0000313" key="5">
    <source>
        <dbReference type="EMBL" id="VYU80524.1"/>
    </source>
</evidence>
<dbReference type="Pfam" id="PF22267">
    <property type="entry name" value="MlrA_C"/>
    <property type="match status" value="1"/>
</dbReference>
<dbReference type="RefSeq" id="WP_044175924.1">
    <property type="nucleotide sequence ID" value="NZ_CABKSF010000001.1"/>
</dbReference>
<gene>
    <name evidence="5" type="primary">ycgE_3</name>
    <name evidence="5" type="ORF">EMLFYP7_04450</name>
</gene>
<dbReference type="Pfam" id="PF13411">
    <property type="entry name" value="MerR_1"/>
    <property type="match status" value="1"/>
</dbReference>
<dbReference type="InterPro" id="IPR009061">
    <property type="entry name" value="DNA-bd_dom_put_sf"/>
</dbReference>
<dbReference type="PANTHER" id="PTHR30204">
    <property type="entry name" value="REDOX-CYCLING DRUG-SENSING TRANSCRIPTIONAL ACTIVATOR SOXR"/>
    <property type="match status" value="1"/>
</dbReference>